<name>A0A2P6PTH2_ROSCH</name>
<proteinExistence type="predicted"/>
<protein>
    <submittedName>
        <fullName evidence="1">Uncharacterized protein</fullName>
    </submittedName>
</protein>
<reference evidence="1 2" key="1">
    <citation type="journal article" date="2018" name="Nat. Genet.">
        <title>The Rosa genome provides new insights in the design of modern roses.</title>
        <authorList>
            <person name="Bendahmane M."/>
        </authorList>
    </citation>
    <scope>NUCLEOTIDE SEQUENCE [LARGE SCALE GENOMIC DNA]</scope>
    <source>
        <strain evidence="2">cv. Old Blush</strain>
    </source>
</reference>
<comment type="caution">
    <text evidence="1">The sequence shown here is derived from an EMBL/GenBank/DDBJ whole genome shotgun (WGS) entry which is preliminary data.</text>
</comment>
<evidence type="ECO:0000313" key="1">
    <source>
        <dbReference type="EMBL" id="PRQ25230.1"/>
    </source>
</evidence>
<evidence type="ECO:0000313" key="2">
    <source>
        <dbReference type="Proteomes" id="UP000238479"/>
    </source>
</evidence>
<organism evidence="1 2">
    <name type="scientific">Rosa chinensis</name>
    <name type="common">China rose</name>
    <dbReference type="NCBI Taxonomy" id="74649"/>
    <lineage>
        <taxon>Eukaryota</taxon>
        <taxon>Viridiplantae</taxon>
        <taxon>Streptophyta</taxon>
        <taxon>Embryophyta</taxon>
        <taxon>Tracheophyta</taxon>
        <taxon>Spermatophyta</taxon>
        <taxon>Magnoliopsida</taxon>
        <taxon>eudicotyledons</taxon>
        <taxon>Gunneridae</taxon>
        <taxon>Pentapetalae</taxon>
        <taxon>rosids</taxon>
        <taxon>fabids</taxon>
        <taxon>Rosales</taxon>
        <taxon>Rosaceae</taxon>
        <taxon>Rosoideae</taxon>
        <taxon>Rosoideae incertae sedis</taxon>
        <taxon>Rosa</taxon>
    </lineage>
</organism>
<accession>A0A2P6PTH2</accession>
<dbReference type="Gramene" id="PRQ25230">
    <property type="protein sequence ID" value="PRQ25230"/>
    <property type="gene ID" value="RchiOBHm_Chr6g0281301"/>
</dbReference>
<sequence>MKNQFADALATLVSMISRRYWYPSRRIGLKSVTRVGLKRNRKGSVYQVYVVDLI</sequence>
<dbReference type="Proteomes" id="UP000238479">
    <property type="component" value="Chromosome 6"/>
</dbReference>
<dbReference type="AlphaFoldDB" id="A0A2P6PTH2"/>
<gene>
    <name evidence="1" type="ORF">RchiOBHm_Chr6g0281301</name>
</gene>
<keyword evidence="2" id="KW-1185">Reference proteome</keyword>
<dbReference type="EMBL" id="PDCK01000044">
    <property type="protein sequence ID" value="PRQ25230.1"/>
    <property type="molecule type" value="Genomic_DNA"/>
</dbReference>